<feature type="compositionally biased region" description="Basic and acidic residues" evidence="1">
    <location>
        <begin position="89"/>
        <end position="100"/>
    </location>
</feature>
<feature type="region of interest" description="Disordered" evidence="1">
    <location>
        <begin position="1"/>
        <end position="28"/>
    </location>
</feature>
<evidence type="ECO:0000256" key="1">
    <source>
        <dbReference type="SAM" id="MobiDB-lite"/>
    </source>
</evidence>
<feature type="compositionally biased region" description="Basic and acidic residues" evidence="1">
    <location>
        <begin position="151"/>
        <end position="176"/>
    </location>
</feature>
<feature type="compositionally biased region" description="Basic and acidic residues" evidence="1">
    <location>
        <begin position="1079"/>
        <end position="1096"/>
    </location>
</feature>
<feature type="compositionally biased region" description="Acidic residues" evidence="1">
    <location>
        <begin position="432"/>
        <end position="444"/>
    </location>
</feature>
<feature type="compositionally biased region" description="Basic residues" evidence="1">
    <location>
        <begin position="730"/>
        <end position="752"/>
    </location>
</feature>
<feature type="compositionally biased region" description="Basic residues" evidence="1">
    <location>
        <begin position="418"/>
        <end position="427"/>
    </location>
</feature>
<feature type="compositionally biased region" description="Basic and acidic residues" evidence="1">
    <location>
        <begin position="445"/>
        <end position="457"/>
    </location>
</feature>
<reference evidence="2" key="1">
    <citation type="submission" date="2014-11" db="EMBL/GenBank/DDBJ databases">
        <authorList>
            <person name="Otto D Thomas"/>
            <person name="Naeem Raeece"/>
        </authorList>
    </citation>
    <scope>NUCLEOTIDE SEQUENCE</scope>
</reference>
<feature type="compositionally biased region" description="Basic residues" evidence="1">
    <location>
        <begin position="253"/>
        <end position="273"/>
    </location>
</feature>
<feature type="region of interest" description="Disordered" evidence="1">
    <location>
        <begin position="1079"/>
        <end position="1109"/>
    </location>
</feature>
<evidence type="ECO:0000313" key="2">
    <source>
        <dbReference type="EMBL" id="CEM55957.1"/>
    </source>
</evidence>
<gene>
    <name evidence="2" type="ORF">Cvel_13975</name>
</gene>
<feature type="compositionally biased region" description="Basic and acidic residues" evidence="1">
    <location>
        <begin position="784"/>
        <end position="793"/>
    </location>
</feature>
<name>A0A0G4IFQ8_9ALVE</name>
<accession>A0A0G4IFQ8</accession>
<feature type="compositionally biased region" description="Basic residues" evidence="1">
    <location>
        <begin position="177"/>
        <end position="195"/>
    </location>
</feature>
<sequence length="1109" mass="127647">MMAGPCNRSAPGDGPRGGQSQRLGGPPRLHRLSFSVAILSCVLLSSAGGVSVDIRKELSSDSDEDQKQISREDPHPEATFQHQSRRQKTKEDFFVHEHLLNRARSHKKDTTPKAHDEKEEEHPTPALLQEKDHEAEAQANTTSQGDPAEAYLRDHIGTELGRLREEDRQADKEKEGKRHKKHHHRHHHHKKHHQHRQEEEEEEEVAEKEEEDQPDDDDDFTWRHHSTSSLLALLQSRPSKGNDTTALVEKLQKEHKHHKHHHHHHHHKHRHHDQHSEKRNVAPLEDDDEIPIAEPYANRNSSEASFVQQKLSREETKAMPYQPSPWRWHHAPLGHWTPQDQPMMQGPLGGPPPFGPPPPPPSVGGPPMFSFMGAPSQAYRPFTVQDPYAAHRMAEEQERAAVAALTSSVNESPSEPRRFRRHRRHSQRGWEDDTERDSDREEEEERRGDERGEDREQSLNGRGSFVSRRRRQQNRDRADMEEMEDENPYKPFHFYRSRHSSQRDTGEVREREREGDEDRGEMSEDEREEEERDRQRPHREGLSRRSTKEKLPHRSSQDSEGDGERFNDSGRALEEPEKDESRSPKRHEKRLHAHTSVVERDHNLEGQNVKKAENNKLHGDKGIHHSEGPKAEEAEEGRNKTSQQTMHKLGPSPHSSTSLALGEDAAMSNRDRRDHRAQRRREGGREDDRDLSSDREEEEDYPSRASKYTDRERDREDWEGDEMRESEGYHRHHRRRGSAHRHRRRHYKRRRERLADFGEDREDTQEVDRRERPSFEETENDDPLPDRGNDETTQKILGPIETDEPGFGASALEVSHPPSNTTVSSHRKGNGTENVGKGPVSSKKESKTTEKKKTESGVPSSSSPRGDAKESKSSSDSQKNKKVQPVAALDLSDVAGKQDPRTALAQELHKREIQAQRNMKEKALDSLSAAAEAHDALDSQMVTNGKLSAKQKLQRAHDKERSARQNAQEAMAMVEQKEAELEDVEYDFQRSKRRYLEAAASLQELKRESIKGEADPLVAMATHKAKVAKNRMDTASSRLESSQKSLAELQERQRVLQGSLREAEQDTMDLVAFLEDGEQQVKRQSEARKKKEKSVEGMDVSEVEWRDSQ</sequence>
<feature type="compositionally biased region" description="Basic and acidic residues" evidence="1">
    <location>
        <begin position="597"/>
        <end position="639"/>
    </location>
</feature>
<feature type="region of interest" description="Disordered" evidence="1">
    <location>
        <begin position="339"/>
        <end position="372"/>
    </location>
</feature>
<feature type="region of interest" description="Disordered" evidence="1">
    <location>
        <begin position="57"/>
        <end position="224"/>
    </location>
</feature>
<feature type="compositionally biased region" description="Basic and acidic residues" evidence="1">
    <location>
        <begin position="501"/>
        <end position="522"/>
    </location>
</feature>
<feature type="compositionally biased region" description="Basic and acidic residues" evidence="1">
    <location>
        <begin position="907"/>
        <end position="924"/>
    </location>
</feature>
<feature type="compositionally biased region" description="Basic and acidic residues" evidence="1">
    <location>
        <begin position="753"/>
        <end position="775"/>
    </location>
</feature>
<feature type="compositionally biased region" description="Basic and acidic residues" evidence="1">
    <location>
        <begin position="108"/>
        <end position="136"/>
    </location>
</feature>
<feature type="compositionally biased region" description="Pro residues" evidence="1">
    <location>
        <begin position="349"/>
        <end position="364"/>
    </location>
</feature>
<dbReference type="EMBL" id="CDMZ01005927">
    <property type="protein sequence ID" value="CEM55957.1"/>
    <property type="molecule type" value="Genomic_DNA"/>
</dbReference>
<feature type="compositionally biased region" description="Basic and acidic residues" evidence="1">
    <location>
        <begin position="57"/>
        <end position="76"/>
    </location>
</feature>
<proteinExistence type="predicted"/>
<dbReference type="AlphaFoldDB" id="A0A0G4IFQ8"/>
<dbReference type="VEuPathDB" id="CryptoDB:Cvel_13975"/>
<feature type="region of interest" description="Disordered" evidence="1">
    <location>
        <begin position="947"/>
        <end position="973"/>
    </location>
</feature>
<feature type="compositionally biased region" description="Acidic residues" evidence="1">
    <location>
        <begin position="199"/>
        <end position="219"/>
    </location>
</feature>
<feature type="compositionally biased region" description="Basic and acidic residues" evidence="1">
    <location>
        <begin position="669"/>
        <end position="694"/>
    </location>
</feature>
<feature type="compositionally biased region" description="Basic residues" evidence="1">
    <location>
        <begin position="584"/>
        <end position="593"/>
    </location>
</feature>
<feature type="compositionally biased region" description="Basic and acidic residues" evidence="1">
    <location>
        <begin position="842"/>
        <end position="855"/>
    </location>
</feature>
<organism evidence="2">
    <name type="scientific">Chromera velia CCMP2878</name>
    <dbReference type="NCBI Taxonomy" id="1169474"/>
    <lineage>
        <taxon>Eukaryota</taxon>
        <taxon>Sar</taxon>
        <taxon>Alveolata</taxon>
        <taxon>Colpodellida</taxon>
        <taxon>Chromeraceae</taxon>
        <taxon>Chromera</taxon>
    </lineage>
</organism>
<feature type="compositionally biased region" description="Basic and acidic residues" evidence="1">
    <location>
        <begin position="532"/>
        <end position="583"/>
    </location>
</feature>
<feature type="region of interest" description="Disordered" evidence="1">
    <location>
        <begin position="390"/>
        <end position="930"/>
    </location>
</feature>
<feature type="region of interest" description="Disordered" evidence="1">
    <location>
        <begin position="252"/>
        <end position="279"/>
    </location>
</feature>
<protein>
    <submittedName>
        <fullName evidence="2">Uncharacterized protein</fullName>
    </submittedName>
</protein>
<feature type="compositionally biased region" description="Basic and acidic residues" evidence="1">
    <location>
        <begin position="707"/>
        <end position="729"/>
    </location>
</feature>